<accession>D8RQT2</accession>
<evidence type="ECO:0000256" key="2">
    <source>
        <dbReference type="ARBA" id="ARBA00022618"/>
    </source>
</evidence>
<evidence type="ECO:0000256" key="3">
    <source>
        <dbReference type="ARBA" id="ARBA00023306"/>
    </source>
</evidence>
<dbReference type="STRING" id="88036.D8RQT2"/>
<proteinExistence type="inferred from homology"/>
<dbReference type="AlphaFoldDB" id="D8RQT2"/>
<keyword evidence="2" id="KW-0132">Cell division</keyword>
<dbReference type="Proteomes" id="UP000001514">
    <property type="component" value="Unassembled WGS sequence"/>
</dbReference>
<dbReference type="HOGENOM" id="CLU_057371_0_0_1"/>
<dbReference type="InParanoid" id="D8RQT2"/>
<evidence type="ECO:0000313" key="5">
    <source>
        <dbReference type="EMBL" id="EFJ25509.1"/>
    </source>
</evidence>
<feature type="compositionally biased region" description="Low complexity" evidence="4">
    <location>
        <begin position="16"/>
        <end position="34"/>
    </location>
</feature>
<dbReference type="EMBL" id="GL377586">
    <property type="protein sequence ID" value="EFJ25509.1"/>
    <property type="molecule type" value="Genomic_DNA"/>
</dbReference>
<dbReference type="PANTHER" id="PTHR15615">
    <property type="match status" value="1"/>
</dbReference>
<name>D8RQT2_SELML</name>
<feature type="region of interest" description="Disordered" evidence="4">
    <location>
        <begin position="1"/>
        <end position="34"/>
    </location>
</feature>
<sequence>MAPDCSDTSDDEEESTTSISSSQRSGLGGLDSSLGSAVAPGDDEVPRILALLASVLERLIARNEQYMRGSSNRGSSSGKYLGIATARGAKSVFSARSCSSPGRIFSGLKAPSISIEKYLERIFKYTNCSPACFVVGYVYIDRLSHKHPDLPITPLNVHRLLVTSVMTASKILDDVHFNNAFFARVGGISTSEVNKLELEFLFRLDFRLTVTVQEFESYCSYLDREARLPSARPDHHHHHHRSGFPAFESPRSNPKPPLVFSLFQWKP</sequence>
<dbReference type="Gramene" id="EFJ25509">
    <property type="protein sequence ID" value="EFJ25509"/>
    <property type="gene ID" value="SELMODRAFT_413599"/>
</dbReference>
<evidence type="ECO:0008006" key="7">
    <source>
        <dbReference type="Google" id="ProtNLM"/>
    </source>
</evidence>
<evidence type="ECO:0000256" key="1">
    <source>
        <dbReference type="ARBA" id="ARBA00007215"/>
    </source>
</evidence>
<dbReference type="InterPro" id="IPR013922">
    <property type="entry name" value="Cyclin_PHO80-like"/>
</dbReference>
<dbReference type="FunCoup" id="D8RQT2">
    <property type="interactions" value="285"/>
</dbReference>
<dbReference type="eggNOG" id="KOG1674">
    <property type="taxonomic scope" value="Eukaryota"/>
</dbReference>
<reference evidence="5 6" key="1">
    <citation type="journal article" date="2011" name="Science">
        <title>The Selaginella genome identifies genetic changes associated with the evolution of vascular plants.</title>
        <authorList>
            <person name="Banks J.A."/>
            <person name="Nishiyama T."/>
            <person name="Hasebe M."/>
            <person name="Bowman J.L."/>
            <person name="Gribskov M."/>
            <person name="dePamphilis C."/>
            <person name="Albert V.A."/>
            <person name="Aono N."/>
            <person name="Aoyama T."/>
            <person name="Ambrose B.A."/>
            <person name="Ashton N.W."/>
            <person name="Axtell M.J."/>
            <person name="Barker E."/>
            <person name="Barker M.S."/>
            <person name="Bennetzen J.L."/>
            <person name="Bonawitz N.D."/>
            <person name="Chapple C."/>
            <person name="Cheng C."/>
            <person name="Correa L.G."/>
            <person name="Dacre M."/>
            <person name="DeBarry J."/>
            <person name="Dreyer I."/>
            <person name="Elias M."/>
            <person name="Engstrom E.M."/>
            <person name="Estelle M."/>
            <person name="Feng L."/>
            <person name="Finet C."/>
            <person name="Floyd S.K."/>
            <person name="Frommer W.B."/>
            <person name="Fujita T."/>
            <person name="Gramzow L."/>
            <person name="Gutensohn M."/>
            <person name="Harholt J."/>
            <person name="Hattori M."/>
            <person name="Heyl A."/>
            <person name="Hirai T."/>
            <person name="Hiwatashi Y."/>
            <person name="Ishikawa M."/>
            <person name="Iwata M."/>
            <person name="Karol K.G."/>
            <person name="Koehler B."/>
            <person name="Kolukisaoglu U."/>
            <person name="Kubo M."/>
            <person name="Kurata T."/>
            <person name="Lalonde S."/>
            <person name="Li K."/>
            <person name="Li Y."/>
            <person name="Litt A."/>
            <person name="Lyons E."/>
            <person name="Manning G."/>
            <person name="Maruyama T."/>
            <person name="Michael T.P."/>
            <person name="Mikami K."/>
            <person name="Miyazaki S."/>
            <person name="Morinaga S."/>
            <person name="Murata T."/>
            <person name="Mueller-Roeber B."/>
            <person name="Nelson D.R."/>
            <person name="Obara M."/>
            <person name="Oguri Y."/>
            <person name="Olmstead R.G."/>
            <person name="Onodera N."/>
            <person name="Petersen B.L."/>
            <person name="Pils B."/>
            <person name="Prigge M."/>
            <person name="Rensing S.A."/>
            <person name="Riano-Pachon D.M."/>
            <person name="Roberts A.W."/>
            <person name="Sato Y."/>
            <person name="Scheller H.V."/>
            <person name="Schulz B."/>
            <person name="Schulz C."/>
            <person name="Shakirov E.V."/>
            <person name="Shibagaki N."/>
            <person name="Shinohara N."/>
            <person name="Shippen D.E."/>
            <person name="Soerensen I."/>
            <person name="Sotooka R."/>
            <person name="Sugimoto N."/>
            <person name="Sugita M."/>
            <person name="Sumikawa N."/>
            <person name="Tanurdzic M."/>
            <person name="Theissen G."/>
            <person name="Ulvskov P."/>
            <person name="Wakazuki S."/>
            <person name="Weng J.K."/>
            <person name="Willats W.W."/>
            <person name="Wipf D."/>
            <person name="Wolf P.G."/>
            <person name="Yang L."/>
            <person name="Zimmer A.D."/>
            <person name="Zhu Q."/>
            <person name="Mitros T."/>
            <person name="Hellsten U."/>
            <person name="Loque D."/>
            <person name="Otillar R."/>
            <person name="Salamov A."/>
            <person name="Schmutz J."/>
            <person name="Shapiro H."/>
            <person name="Lindquist E."/>
            <person name="Lucas S."/>
            <person name="Rokhsar D."/>
            <person name="Grigoriev I.V."/>
        </authorList>
    </citation>
    <scope>NUCLEOTIDE SEQUENCE [LARGE SCALE GENOMIC DNA]</scope>
</reference>
<dbReference type="KEGG" id="smo:SELMODRAFT_413599"/>
<dbReference type="Pfam" id="PF08613">
    <property type="entry name" value="Cyclin"/>
    <property type="match status" value="1"/>
</dbReference>
<dbReference type="CDD" id="cd20604">
    <property type="entry name" value="CYCLIN_AtCycU-like"/>
    <property type="match status" value="1"/>
</dbReference>
<keyword evidence="6" id="KW-1185">Reference proteome</keyword>
<dbReference type="GO" id="GO:0051301">
    <property type="term" value="P:cell division"/>
    <property type="evidence" value="ECO:0007669"/>
    <property type="project" value="UniProtKB-KW"/>
</dbReference>
<dbReference type="GO" id="GO:0019901">
    <property type="term" value="F:protein kinase binding"/>
    <property type="evidence" value="ECO:0007669"/>
    <property type="project" value="InterPro"/>
</dbReference>
<evidence type="ECO:0000313" key="6">
    <source>
        <dbReference type="Proteomes" id="UP000001514"/>
    </source>
</evidence>
<dbReference type="SUPFAM" id="SSF47954">
    <property type="entry name" value="Cyclin-like"/>
    <property type="match status" value="1"/>
</dbReference>
<gene>
    <name evidence="5" type="ORF">SELMODRAFT_413599</name>
</gene>
<dbReference type="InterPro" id="IPR036915">
    <property type="entry name" value="Cyclin-like_sf"/>
</dbReference>
<dbReference type="PANTHER" id="PTHR15615:SF121">
    <property type="entry name" value="CYCLIN-U1-1"/>
    <property type="match status" value="1"/>
</dbReference>
<comment type="similarity">
    <text evidence="1">Belongs to the cyclin family. Cyclin U/P subfamily.</text>
</comment>
<feature type="region of interest" description="Disordered" evidence="4">
    <location>
        <begin position="231"/>
        <end position="252"/>
    </location>
</feature>
<organism evidence="6">
    <name type="scientific">Selaginella moellendorffii</name>
    <name type="common">Spikemoss</name>
    <dbReference type="NCBI Taxonomy" id="88036"/>
    <lineage>
        <taxon>Eukaryota</taxon>
        <taxon>Viridiplantae</taxon>
        <taxon>Streptophyta</taxon>
        <taxon>Embryophyta</taxon>
        <taxon>Tracheophyta</taxon>
        <taxon>Lycopodiopsida</taxon>
        <taxon>Selaginellales</taxon>
        <taxon>Selaginellaceae</taxon>
        <taxon>Selaginella</taxon>
    </lineage>
</organism>
<evidence type="ECO:0000256" key="4">
    <source>
        <dbReference type="SAM" id="MobiDB-lite"/>
    </source>
</evidence>
<dbReference type="Gene3D" id="1.10.472.10">
    <property type="entry name" value="Cyclin-like"/>
    <property type="match status" value="1"/>
</dbReference>
<protein>
    <recommendedName>
        <fullName evidence="7">Cyclin</fullName>
    </recommendedName>
</protein>
<keyword evidence="3" id="KW-0131">Cell cycle</keyword>